<dbReference type="EMBL" id="KZ288215">
    <property type="protein sequence ID" value="PBC32647.1"/>
    <property type="molecule type" value="Genomic_DNA"/>
</dbReference>
<proteinExistence type="predicted"/>
<sequence>MRTDFLVVKLVKYFGSIEVIESVRRISMHNECWHEELPQWCHLLPETLTRNWPRGKRIPDGMLKFDIHERKPFLNQLFERMKNNQQKQCITNGGDRQEIVKGMLEMLARSCMPCDINPFSDNHALWSLKPDKLFSLCSDKTTRQSDLLGIMHNYVRIVELEIFKTLNVIFRRVVKNYDYELENGLKVLKLEENLYSSMGINGVKKYFKKYIISRITVFGLLTYSQIIIANVALTNTIRTIIENHVRQHENSHKIMKSHNGEAIPKDIPIHSLSAMNDEGTEERRAKRPTNDRTNEAAESTGERVGVVRRSNVEEGCTKRWIQGGGSDLGGGQATRGGSEARIRRAIERWICRTFKNGGVTRGGGEWAINDELAAIGSYHLSGLAHSTSINVVRCETNLMLTLENSVLATTSDLNAIFSSTLNLNECYNHATGVGRALRIPLGFLKDFKKSFHARDTEFRYPNLICLLIVINQNDEQSISQRRFTRRLAIRELALARRLDTPCKDVVKRRRGGYSSADILIELVISKQKVKGTSAPSFQTEITQRIDVLARVLAYSP</sequence>
<reference evidence="2 3" key="1">
    <citation type="submission" date="2014-07" db="EMBL/GenBank/DDBJ databases">
        <title>Genomic and transcriptomic analysis on Apis cerana provide comprehensive insights into honey bee biology.</title>
        <authorList>
            <person name="Diao Q."/>
            <person name="Sun L."/>
            <person name="Zheng H."/>
            <person name="Zheng H."/>
            <person name="Xu S."/>
            <person name="Wang S."/>
            <person name="Zeng Z."/>
            <person name="Hu F."/>
            <person name="Su S."/>
            <person name="Wu J."/>
        </authorList>
    </citation>
    <scope>NUCLEOTIDE SEQUENCE [LARGE SCALE GENOMIC DNA]</scope>
    <source>
        <tissue evidence="2">Pupae without intestine</tissue>
    </source>
</reference>
<feature type="region of interest" description="Disordered" evidence="1">
    <location>
        <begin position="275"/>
        <end position="303"/>
    </location>
</feature>
<dbReference type="Proteomes" id="UP000242457">
    <property type="component" value="Unassembled WGS sequence"/>
</dbReference>
<protein>
    <submittedName>
        <fullName evidence="2">Uncharacterized protein</fullName>
    </submittedName>
</protein>
<keyword evidence="3" id="KW-1185">Reference proteome</keyword>
<evidence type="ECO:0000256" key="1">
    <source>
        <dbReference type="SAM" id="MobiDB-lite"/>
    </source>
</evidence>
<accession>A0A2A3ELR3</accession>
<dbReference type="OrthoDB" id="10668813at2759"/>
<feature type="compositionally biased region" description="Basic and acidic residues" evidence="1">
    <location>
        <begin position="281"/>
        <end position="295"/>
    </location>
</feature>
<evidence type="ECO:0000313" key="2">
    <source>
        <dbReference type="EMBL" id="PBC32647.1"/>
    </source>
</evidence>
<name>A0A2A3ELR3_APICC</name>
<evidence type="ECO:0000313" key="3">
    <source>
        <dbReference type="Proteomes" id="UP000242457"/>
    </source>
</evidence>
<gene>
    <name evidence="2" type="ORF">APICC_05330</name>
</gene>
<dbReference type="AlphaFoldDB" id="A0A2A3ELR3"/>
<organism evidence="2 3">
    <name type="scientific">Apis cerana cerana</name>
    <name type="common">Oriental honeybee</name>
    <dbReference type="NCBI Taxonomy" id="94128"/>
    <lineage>
        <taxon>Eukaryota</taxon>
        <taxon>Metazoa</taxon>
        <taxon>Ecdysozoa</taxon>
        <taxon>Arthropoda</taxon>
        <taxon>Hexapoda</taxon>
        <taxon>Insecta</taxon>
        <taxon>Pterygota</taxon>
        <taxon>Neoptera</taxon>
        <taxon>Endopterygota</taxon>
        <taxon>Hymenoptera</taxon>
        <taxon>Apocrita</taxon>
        <taxon>Aculeata</taxon>
        <taxon>Apoidea</taxon>
        <taxon>Anthophila</taxon>
        <taxon>Apidae</taxon>
        <taxon>Apis</taxon>
    </lineage>
</organism>